<dbReference type="EMBL" id="SGXD01000008">
    <property type="protein sequence ID" value="RZS77925.1"/>
    <property type="molecule type" value="Genomic_DNA"/>
</dbReference>
<dbReference type="InterPro" id="IPR039513">
    <property type="entry name" value="PL-6"/>
</dbReference>
<protein>
    <submittedName>
        <fullName evidence="1">Chondroitinase B-like protein</fullName>
    </submittedName>
</protein>
<dbReference type="SUPFAM" id="SSF51126">
    <property type="entry name" value="Pectin lyase-like"/>
    <property type="match status" value="1"/>
</dbReference>
<dbReference type="InterPro" id="IPR012334">
    <property type="entry name" value="Pectin_lyas_fold"/>
</dbReference>
<comment type="caution">
    <text evidence="1">The sequence shown here is derived from an EMBL/GenBank/DDBJ whole genome shotgun (WGS) entry which is preliminary data.</text>
</comment>
<organism evidence="1 2">
    <name type="scientific">Motilibacter rhizosphaerae</name>
    <dbReference type="NCBI Taxonomy" id="598652"/>
    <lineage>
        <taxon>Bacteria</taxon>
        <taxon>Bacillati</taxon>
        <taxon>Actinomycetota</taxon>
        <taxon>Actinomycetes</taxon>
        <taxon>Motilibacterales</taxon>
        <taxon>Motilibacteraceae</taxon>
        <taxon>Motilibacter</taxon>
    </lineage>
</organism>
<dbReference type="OrthoDB" id="264773at2"/>
<dbReference type="RefSeq" id="WP_130494683.1">
    <property type="nucleotide sequence ID" value="NZ_SGXD01000008.1"/>
</dbReference>
<keyword evidence="2" id="KW-1185">Reference proteome</keyword>
<reference evidence="1 2" key="1">
    <citation type="submission" date="2019-02" db="EMBL/GenBank/DDBJ databases">
        <title>Genomic Encyclopedia of Type Strains, Phase IV (KMG-IV): sequencing the most valuable type-strain genomes for metagenomic binning, comparative biology and taxonomic classification.</title>
        <authorList>
            <person name="Goeker M."/>
        </authorList>
    </citation>
    <scope>NUCLEOTIDE SEQUENCE [LARGE SCALE GENOMIC DNA]</scope>
    <source>
        <strain evidence="1 2">DSM 45622</strain>
    </source>
</reference>
<dbReference type="InterPro" id="IPR011050">
    <property type="entry name" value="Pectin_lyase_fold/virulence"/>
</dbReference>
<gene>
    <name evidence="1" type="ORF">EV189_3964</name>
</gene>
<evidence type="ECO:0000313" key="1">
    <source>
        <dbReference type="EMBL" id="RZS77925.1"/>
    </source>
</evidence>
<dbReference type="Proteomes" id="UP000293638">
    <property type="component" value="Unassembled WGS sequence"/>
</dbReference>
<dbReference type="Gene3D" id="2.160.20.10">
    <property type="entry name" value="Single-stranded right-handed beta-helix, Pectin lyase-like"/>
    <property type="match status" value="1"/>
</dbReference>
<dbReference type="AlphaFoldDB" id="A0A4Q7N7A5"/>
<sequence>MDRTASRIAGAILAVVFVAAIVGFSGLVDFGSSGRQAVPSPFGSAVPGAPTPGSADAVRVAASPSLPPYTAQAQPDLTVPGATAAAAPKGAVPLESLGGEVVQSPLTVAAPGGTTTVVWLVDHQVLAKQTAAPFAVTLKLAKGEHHLEARATVGGSPHRYRARFTVSGTAAPVATVVRASVPLSSLPPAKHTVHVSGADELTTALARAKPGDRIQLADGTYTSTQFEASGSGTRTAPVVLVGSPRAVLTTGETTKGGYALHVTGSYWHLVGFTVRTAKKGIVLDGSIGSVLQGLDVGSIGEEGVHFRDGSSSSSIIDSTVHDTGLFQARFGEGVYVGSAQSNWGKVTGGKPDRTDHVLIADDTVSNTAAEGIDVKEGTTGGVIRGVHFSKDGTSGQNSADSWVDIKGNDWTVTGNSGSTTLLDAFQVHQVLAGWGQDNVFRGNRVAGGVPGWTVGVYPPKAASGNRVACDDTGAHEGVSNIACG</sequence>
<proteinExistence type="predicted"/>
<evidence type="ECO:0000313" key="2">
    <source>
        <dbReference type="Proteomes" id="UP000293638"/>
    </source>
</evidence>
<accession>A0A4Q7N7A5</accession>
<name>A0A4Q7N7A5_9ACTN</name>
<dbReference type="Pfam" id="PF14592">
    <property type="entry name" value="Chondroitinas_B"/>
    <property type="match status" value="1"/>
</dbReference>